<dbReference type="Proteomes" id="UP000240957">
    <property type="component" value="Unassembled WGS sequence"/>
</dbReference>
<evidence type="ECO:0000313" key="3">
    <source>
        <dbReference type="EMBL" id="RFC85264.1"/>
    </source>
</evidence>
<keyword evidence="1" id="KW-0472">Membrane</keyword>
<dbReference type="OrthoDB" id="6199084at2"/>
<name>A0A371YV37_9GAMM</name>
<reference evidence="2" key="1">
    <citation type="journal article" date="2014" name="Int. J. Syst. Evol. Microbiol.">
        <title>Complete genome of a new Firmicutes species belonging to the dominant human colonic microbiota ('Ruminococcus bicirculans') reveals two chromosomes and a selective capacity to utilize plant glucans.</title>
        <authorList>
            <consortium name="NISC Comparative Sequencing Program"/>
            <person name="Wegmann U."/>
            <person name="Louis P."/>
            <person name="Goesmann A."/>
            <person name="Henrissat B."/>
            <person name="Duncan S.H."/>
            <person name="Flint H.J."/>
        </authorList>
    </citation>
    <scope>NUCLEOTIDE SEQUENCE</scope>
    <source>
        <strain evidence="2">KCTC 62575</strain>
    </source>
</reference>
<feature type="transmembrane region" description="Helical" evidence="1">
    <location>
        <begin position="85"/>
        <end position="104"/>
    </location>
</feature>
<comment type="caution">
    <text evidence="3">The sequence shown here is derived from an EMBL/GenBank/DDBJ whole genome shotgun (WGS) entry which is preliminary data.</text>
</comment>
<proteinExistence type="predicted"/>
<evidence type="ECO:0000313" key="2">
    <source>
        <dbReference type="EMBL" id="MFC2994020.1"/>
    </source>
</evidence>
<dbReference type="AlphaFoldDB" id="A0A371YV37"/>
<evidence type="ECO:0000313" key="5">
    <source>
        <dbReference type="Proteomes" id="UP001595455"/>
    </source>
</evidence>
<dbReference type="Proteomes" id="UP001595455">
    <property type="component" value="Unassembled WGS sequence"/>
</dbReference>
<keyword evidence="1" id="KW-1133">Transmembrane helix</keyword>
<dbReference type="EMBL" id="JBHRSF010000005">
    <property type="protein sequence ID" value="MFC2994020.1"/>
    <property type="molecule type" value="Genomic_DNA"/>
</dbReference>
<sequence length="133" mass="15192">MQIEKKIKNILLTLHLGLAILWIYQGLVPKIIAKSVDEQRFWAIFSLPEQIMFFLINIVGLAEILFGLCFLLFKNKLLISLHYLNLFAMLGLSIFVVIVHPLYFTAAFNPFVMNVAMATLSLVAIQVLKIQKI</sequence>
<dbReference type="EMBL" id="PYIX02000002">
    <property type="protein sequence ID" value="RFC85264.1"/>
    <property type="molecule type" value="Genomic_DNA"/>
</dbReference>
<feature type="transmembrane region" description="Helical" evidence="1">
    <location>
        <begin position="12"/>
        <end position="32"/>
    </location>
</feature>
<reference evidence="2" key="4">
    <citation type="submission" date="2024-09" db="EMBL/GenBank/DDBJ databases">
        <authorList>
            <person name="Sun Q."/>
            <person name="Mori K."/>
        </authorList>
    </citation>
    <scope>NUCLEOTIDE SEQUENCE</scope>
    <source>
        <strain evidence="2">KCTC 62575</strain>
    </source>
</reference>
<reference evidence="5" key="3">
    <citation type="journal article" date="2019" name="Int. J. Syst. Evol. Microbiol.">
        <title>The Global Catalogue of Microorganisms (GCM) 10K type strain sequencing project: providing services to taxonomists for standard genome sequencing and annotation.</title>
        <authorList>
            <consortium name="The Broad Institute Genomics Platform"/>
            <consortium name="The Broad Institute Genome Sequencing Center for Infectious Disease"/>
            <person name="Wu L."/>
            <person name="Ma J."/>
        </authorList>
    </citation>
    <scope>NUCLEOTIDE SEQUENCE [LARGE SCALE GENOMIC DNA]</scope>
    <source>
        <strain evidence="5">KCTC 62575</strain>
    </source>
</reference>
<feature type="transmembrane region" description="Helical" evidence="1">
    <location>
        <begin position="52"/>
        <end position="73"/>
    </location>
</feature>
<accession>A0A371YV37</accession>
<keyword evidence="5" id="KW-1185">Reference proteome</keyword>
<organism evidence="3 4">
    <name type="scientific">Acinetobacter sichuanensis</name>
    <dbReference type="NCBI Taxonomy" id="2136183"/>
    <lineage>
        <taxon>Bacteria</taxon>
        <taxon>Pseudomonadati</taxon>
        <taxon>Pseudomonadota</taxon>
        <taxon>Gammaproteobacteria</taxon>
        <taxon>Moraxellales</taxon>
        <taxon>Moraxellaceae</taxon>
        <taxon>Acinetobacter</taxon>
    </lineage>
</organism>
<dbReference type="RefSeq" id="WP_107006859.1">
    <property type="nucleotide sequence ID" value="NZ_JBHRSF010000005.1"/>
</dbReference>
<feature type="transmembrane region" description="Helical" evidence="1">
    <location>
        <begin position="110"/>
        <end position="128"/>
    </location>
</feature>
<dbReference type="InterPro" id="IPR025695">
    <property type="entry name" value="DoxX-like"/>
</dbReference>
<dbReference type="Pfam" id="PF13781">
    <property type="entry name" value="DoxX_3"/>
    <property type="match status" value="1"/>
</dbReference>
<reference evidence="3 4" key="2">
    <citation type="submission" date="2018-08" db="EMBL/GenBank/DDBJ databases">
        <title>The draft genome of Acinetobacter sichuanensis strain WCHAc060041.</title>
        <authorList>
            <person name="Qin J."/>
            <person name="Feng Y."/>
            <person name="Zong Z."/>
        </authorList>
    </citation>
    <scope>NUCLEOTIDE SEQUENCE [LARGE SCALE GENOMIC DNA]</scope>
    <source>
        <strain evidence="3 4">WCHAc060041</strain>
    </source>
</reference>
<evidence type="ECO:0000313" key="4">
    <source>
        <dbReference type="Proteomes" id="UP000240957"/>
    </source>
</evidence>
<evidence type="ECO:0000256" key="1">
    <source>
        <dbReference type="SAM" id="Phobius"/>
    </source>
</evidence>
<gene>
    <name evidence="2" type="ORF">ACFODO_01805</name>
    <name evidence="3" type="ORF">C9E89_002450</name>
</gene>
<protein>
    <submittedName>
        <fullName evidence="2">DoxX-like family protein</fullName>
    </submittedName>
</protein>
<keyword evidence="1" id="KW-0812">Transmembrane</keyword>